<sequence>MSSSRRSAPAAPAQRLAYPVTPGGSPYRASVVEAESAPAPAASALSASPTLSAINPFAGAIRDNPHGHNTAPGLADADNTPAVRLLSDTLREATRRNASDLHIEPAELGWRIRLRIDGVLHAIAQPPAHLRDAFITRVKVLARMDIAERRVPQDGRLRIATSPGRFEDYRVNSLPTLFGEKLVLRRLDALPATLSLDSLGLNPAQRAALEAAIGAPHGLVLVTGPTGSGKTLSLYCFLQMLNAESHNVCSVEDPAEIQLAGINQVSVREKAGLTFAVALRAFLRQDPDVIMVGEIRDEETADVAVKAAQTGHLVLSTLHTNDAPAAIARLIDIGVEPYNLAAALRMVTAQRLVRRLCTACRIPAPQSAAALRAAGFADDELEGWQPYLAAGCEACHGIGFRGRVGIHQVMPVSDAMRELIVASAGTHALARLAHTEHVTTLRDAALARVRDGTTSLAEALSATELA</sequence>
<dbReference type="CDD" id="cd01129">
    <property type="entry name" value="PulE-GspE-like"/>
    <property type="match status" value="1"/>
</dbReference>
<evidence type="ECO:0000259" key="5">
    <source>
        <dbReference type="PROSITE" id="PS00662"/>
    </source>
</evidence>
<dbReference type="FunFam" id="3.40.50.300:FF:000398">
    <property type="entry name" value="Type IV pilus assembly ATPase PilB"/>
    <property type="match status" value="1"/>
</dbReference>
<evidence type="ECO:0000256" key="3">
    <source>
        <dbReference type="ARBA" id="ARBA00022840"/>
    </source>
</evidence>
<protein>
    <submittedName>
        <fullName evidence="6">Type IV pilus assembly protein PilB</fullName>
    </submittedName>
</protein>
<dbReference type="GO" id="GO:0005886">
    <property type="term" value="C:plasma membrane"/>
    <property type="evidence" value="ECO:0007669"/>
    <property type="project" value="TreeGrafter"/>
</dbReference>
<evidence type="ECO:0000256" key="4">
    <source>
        <dbReference type="SAM" id="MobiDB-lite"/>
    </source>
</evidence>
<dbReference type="RefSeq" id="WP_244106245.1">
    <property type="nucleotide sequence ID" value="NZ_CADERL010000009.1"/>
</dbReference>
<comment type="similarity">
    <text evidence="1">Belongs to the GSP E family.</text>
</comment>
<feature type="region of interest" description="Disordered" evidence="4">
    <location>
        <begin position="1"/>
        <end position="25"/>
    </location>
</feature>
<dbReference type="GO" id="GO:0016887">
    <property type="term" value="F:ATP hydrolysis activity"/>
    <property type="evidence" value="ECO:0007669"/>
    <property type="project" value="TreeGrafter"/>
</dbReference>
<evidence type="ECO:0000313" key="7">
    <source>
        <dbReference type="Proteomes" id="UP000199706"/>
    </source>
</evidence>
<dbReference type="SUPFAM" id="SSF52540">
    <property type="entry name" value="P-loop containing nucleoside triphosphate hydrolases"/>
    <property type="match status" value="1"/>
</dbReference>
<dbReference type="Gene3D" id="3.30.450.90">
    <property type="match status" value="1"/>
</dbReference>
<dbReference type="Gene3D" id="3.40.50.300">
    <property type="entry name" value="P-loop containing nucleotide triphosphate hydrolases"/>
    <property type="match status" value="1"/>
</dbReference>
<name>A0A1G8D1K6_9BURK</name>
<evidence type="ECO:0000256" key="2">
    <source>
        <dbReference type="ARBA" id="ARBA00022741"/>
    </source>
</evidence>
<evidence type="ECO:0000256" key="1">
    <source>
        <dbReference type="ARBA" id="ARBA00006611"/>
    </source>
</evidence>
<keyword evidence="3" id="KW-0067">ATP-binding</keyword>
<dbReference type="Proteomes" id="UP000199706">
    <property type="component" value="Unassembled WGS sequence"/>
</dbReference>
<dbReference type="PANTHER" id="PTHR30258">
    <property type="entry name" value="TYPE II SECRETION SYSTEM PROTEIN GSPE-RELATED"/>
    <property type="match status" value="1"/>
</dbReference>
<dbReference type="EMBL" id="FNCJ01000010">
    <property type="protein sequence ID" value="SDH51616.1"/>
    <property type="molecule type" value="Genomic_DNA"/>
</dbReference>
<reference evidence="6 7" key="1">
    <citation type="submission" date="2016-10" db="EMBL/GenBank/DDBJ databases">
        <authorList>
            <person name="de Groot N.N."/>
        </authorList>
    </citation>
    <scope>NUCLEOTIDE SEQUENCE [LARGE SCALE GENOMIC DNA]</scope>
    <source>
        <strain evidence="6 7">LMG 2247</strain>
    </source>
</reference>
<dbReference type="SMART" id="SM00382">
    <property type="entry name" value="AAA"/>
    <property type="match status" value="1"/>
</dbReference>
<proteinExistence type="inferred from homology"/>
<gene>
    <name evidence="6" type="ORF">SAMN05216466_110211</name>
</gene>
<feature type="domain" description="Bacterial type II secretion system protein E" evidence="5">
    <location>
        <begin position="283"/>
        <end position="297"/>
    </location>
</feature>
<dbReference type="Pfam" id="PF00437">
    <property type="entry name" value="T2SSE"/>
    <property type="match status" value="1"/>
</dbReference>
<evidence type="ECO:0000313" key="6">
    <source>
        <dbReference type="EMBL" id="SDH51616.1"/>
    </source>
</evidence>
<dbReference type="InterPro" id="IPR001482">
    <property type="entry name" value="T2SS/T4SS_dom"/>
</dbReference>
<organism evidence="6 7">
    <name type="scientific">Paraburkholderia phenazinium</name>
    <dbReference type="NCBI Taxonomy" id="60549"/>
    <lineage>
        <taxon>Bacteria</taxon>
        <taxon>Pseudomonadati</taxon>
        <taxon>Pseudomonadota</taxon>
        <taxon>Betaproteobacteria</taxon>
        <taxon>Burkholderiales</taxon>
        <taxon>Burkholderiaceae</taxon>
        <taxon>Paraburkholderia</taxon>
    </lineage>
</organism>
<dbReference type="GO" id="GO:0005524">
    <property type="term" value="F:ATP binding"/>
    <property type="evidence" value="ECO:0007669"/>
    <property type="project" value="UniProtKB-KW"/>
</dbReference>
<dbReference type="InterPro" id="IPR003593">
    <property type="entry name" value="AAA+_ATPase"/>
</dbReference>
<dbReference type="PROSITE" id="PS00662">
    <property type="entry name" value="T2SP_E"/>
    <property type="match status" value="1"/>
</dbReference>
<dbReference type="InterPro" id="IPR027417">
    <property type="entry name" value="P-loop_NTPase"/>
</dbReference>
<dbReference type="PANTHER" id="PTHR30258:SF1">
    <property type="entry name" value="PROTEIN TRANSPORT PROTEIN HOFB HOMOLOG"/>
    <property type="match status" value="1"/>
</dbReference>
<keyword evidence="2" id="KW-0547">Nucleotide-binding</keyword>
<dbReference type="AlphaFoldDB" id="A0A1G8D1K6"/>
<feature type="compositionally biased region" description="Low complexity" evidence="4">
    <location>
        <begin position="1"/>
        <end position="13"/>
    </location>
</feature>
<accession>A0A1G8D1K6</accession>